<keyword evidence="5 8" id="KW-0560">Oxidoreductase</keyword>
<dbReference type="UniPathway" id="UPA00038">
    <property type="reaction ID" value="UER00491"/>
</dbReference>
<dbReference type="PANTHER" id="PTHR43750">
    <property type="entry name" value="UDP-GLUCOSE 6-DEHYDROGENASE TUAD"/>
    <property type="match status" value="1"/>
</dbReference>
<dbReference type="SUPFAM" id="SSF51735">
    <property type="entry name" value="NAD(P)-binding Rossmann-fold domains"/>
    <property type="match status" value="1"/>
</dbReference>
<dbReference type="InterPro" id="IPR017476">
    <property type="entry name" value="UDP-Glc/GDP-Man"/>
</dbReference>
<evidence type="ECO:0000313" key="14">
    <source>
        <dbReference type="Proteomes" id="UP000593765"/>
    </source>
</evidence>
<dbReference type="InterPro" id="IPR008927">
    <property type="entry name" value="6-PGluconate_DH-like_C_sf"/>
</dbReference>
<evidence type="ECO:0000256" key="10">
    <source>
        <dbReference type="PIRSR" id="PIRSR500134-2"/>
    </source>
</evidence>
<gene>
    <name evidence="13" type="ORF">IPV69_12630</name>
</gene>
<evidence type="ECO:0000256" key="1">
    <source>
        <dbReference type="ARBA" id="ARBA00004701"/>
    </source>
</evidence>
<dbReference type="KEGG" id="hbs:IPV69_12630"/>
<dbReference type="EC" id="1.1.1.22" evidence="3 8"/>
<feature type="binding site" evidence="11">
    <location>
        <position position="126"/>
    </location>
    <ligand>
        <name>NAD(+)</name>
        <dbReference type="ChEBI" id="CHEBI:57540"/>
    </ligand>
</feature>
<dbReference type="NCBIfam" id="TIGR03026">
    <property type="entry name" value="NDP-sugDHase"/>
    <property type="match status" value="1"/>
</dbReference>
<dbReference type="AlphaFoldDB" id="A0A7M2X391"/>
<evidence type="ECO:0000256" key="3">
    <source>
        <dbReference type="ARBA" id="ARBA00012954"/>
    </source>
</evidence>
<feature type="binding site" evidence="10">
    <location>
        <position position="327"/>
    </location>
    <ligand>
        <name>substrate</name>
    </ligand>
</feature>
<organism evidence="13 14">
    <name type="scientific">Humisphaera borealis</name>
    <dbReference type="NCBI Taxonomy" id="2807512"/>
    <lineage>
        <taxon>Bacteria</taxon>
        <taxon>Pseudomonadati</taxon>
        <taxon>Planctomycetota</taxon>
        <taxon>Phycisphaerae</taxon>
        <taxon>Tepidisphaerales</taxon>
        <taxon>Tepidisphaeraceae</taxon>
        <taxon>Humisphaera</taxon>
    </lineage>
</organism>
<feature type="binding site" evidence="11">
    <location>
        <position position="269"/>
    </location>
    <ligand>
        <name>NAD(+)</name>
        <dbReference type="ChEBI" id="CHEBI:57540"/>
    </ligand>
</feature>
<evidence type="ECO:0000256" key="9">
    <source>
        <dbReference type="PIRSR" id="PIRSR500134-1"/>
    </source>
</evidence>
<dbReference type="Pfam" id="PF03720">
    <property type="entry name" value="UDPG_MGDP_dh_C"/>
    <property type="match status" value="1"/>
</dbReference>
<feature type="binding site" evidence="10">
    <location>
        <position position="263"/>
    </location>
    <ligand>
        <name>substrate</name>
    </ligand>
</feature>
<evidence type="ECO:0000256" key="7">
    <source>
        <dbReference type="ARBA" id="ARBA00047473"/>
    </source>
</evidence>
<dbReference type="SMART" id="SM00984">
    <property type="entry name" value="UDPG_MGDP_dh_C"/>
    <property type="match status" value="1"/>
</dbReference>
<dbReference type="InterPro" id="IPR036220">
    <property type="entry name" value="UDP-Glc/GDP-Man_DH_C_sf"/>
</dbReference>
<evidence type="ECO:0000256" key="2">
    <source>
        <dbReference type="ARBA" id="ARBA00006601"/>
    </source>
</evidence>
<accession>A0A7M2X391</accession>
<comment type="pathway">
    <text evidence="1">Nucleotide-sugar biosynthesis; UDP-alpha-D-glucuronate biosynthesis; UDP-alpha-D-glucuronate from UDP-alpha-D-glucose: step 1/1.</text>
</comment>
<comment type="catalytic activity">
    <reaction evidence="7 8">
        <text>UDP-alpha-D-glucose + 2 NAD(+) + H2O = UDP-alpha-D-glucuronate + 2 NADH + 3 H(+)</text>
        <dbReference type="Rhea" id="RHEA:23596"/>
        <dbReference type="ChEBI" id="CHEBI:15377"/>
        <dbReference type="ChEBI" id="CHEBI:15378"/>
        <dbReference type="ChEBI" id="CHEBI:57540"/>
        <dbReference type="ChEBI" id="CHEBI:57945"/>
        <dbReference type="ChEBI" id="CHEBI:58052"/>
        <dbReference type="ChEBI" id="CHEBI:58885"/>
        <dbReference type="EC" id="1.1.1.22"/>
    </reaction>
</comment>
<dbReference type="Pfam" id="PF03721">
    <property type="entry name" value="UDPG_MGDP_dh_N"/>
    <property type="match status" value="1"/>
</dbReference>
<keyword evidence="14" id="KW-1185">Reference proteome</keyword>
<feature type="binding site" evidence="10">
    <location>
        <begin position="255"/>
        <end position="259"/>
    </location>
    <ligand>
        <name>substrate</name>
    </ligand>
</feature>
<dbReference type="PIRSF" id="PIRSF500134">
    <property type="entry name" value="UDPglc_DH_bac"/>
    <property type="match status" value="1"/>
</dbReference>
<proteinExistence type="inferred from homology"/>
<comment type="similarity">
    <text evidence="2 8">Belongs to the UDP-glucose/GDP-mannose dehydrogenase family.</text>
</comment>
<dbReference type="InterPro" id="IPR036291">
    <property type="entry name" value="NAD(P)-bd_dom_sf"/>
</dbReference>
<dbReference type="GO" id="GO:0006065">
    <property type="term" value="P:UDP-glucuronate biosynthetic process"/>
    <property type="evidence" value="ECO:0007669"/>
    <property type="project" value="UniProtKB-UniPathway"/>
</dbReference>
<feature type="active site" description="Nucleophile" evidence="9">
    <location>
        <position position="266"/>
    </location>
</feature>
<name>A0A7M2X391_9BACT</name>
<protein>
    <recommendedName>
        <fullName evidence="4 8">UDP-glucose 6-dehydrogenase</fullName>
        <ecNumber evidence="3 8">1.1.1.22</ecNumber>
    </recommendedName>
</protein>
<dbReference type="GO" id="GO:0051287">
    <property type="term" value="F:NAD binding"/>
    <property type="evidence" value="ECO:0007669"/>
    <property type="project" value="InterPro"/>
</dbReference>
<dbReference type="EMBL" id="CP063458">
    <property type="protein sequence ID" value="QOV92145.1"/>
    <property type="molecule type" value="Genomic_DNA"/>
</dbReference>
<evidence type="ECO:0000256" key="6">
    <source>
        <dbReference type="ARBA" id="ARBA00023027"/>
    </source>
</evidence>
<dbReference type="InterPro" id="IPR014027">
    <property type="entry name" value="UDP-Glc/GDP-Man_DH_C"/>
</dbReference>
<evidence type="ECO:0000256" key="4">
    <source>
        <dbReference type="ARBA" id="ARBA00015132"/>
    </source>
</evidence>
<evidence type="ECO:0000256" key="5">
    <source>
        <dbReference type="ARBA" id="ARBA00023002"/>
    </source>
</evidence>
<dbReference type="PIRSF" id="PIRSF000124">
    <property type="entry name" value="UDPglc_GDPman_dh"/>
    <property type="match status" value="1"/>
</dbReference>
<reference evidence="13 14" key="1">
    <citation type="submission" date="2020-10" db="EMBL/GenBank/DDBJ databases">
        <title>Wide distribution of Phycisphaera-like planctomycetes from WD2101 soil group in peatlands and genome analysis of the first cultivated representative.</title>
        <authorList>
            <person name="Dedysh S.N."/>
            <person name="Beletsky A.V."/>
            <person name="Ivanova A."/>
            <person name="Kulichevskaya I.S."/>
            <person name="Suzina N.E."/>
            <person name="Philippov D.A."/>
            <person name="Rakitin A.L."/>
            <person name="Mardanov A.V."/>
            <person name="Ravin N.V."/>
        </authorList>
    </citation>
    <scope>NUCLEOTIDE SEQUENCE [LARGE SCALE GENOMIC DNA]</scope>
    <source>
        <strain evidence="13 14">M1803</strain>
    </source>
</reference>
<feature type="binding site" evidence="11">
    <location>
        <position position="334"/>
    </location>
    <ligand>
        <name>NAD(+)</name>
        <dbReference type="ChEBI" id="CHEBI:57540"/>
    </ligand>
</feature>
<feature type="binding site" evidence="11">
    <location>
        <position position="86"/>
    </location>
    <ligand>
        <name>NAD(+)</name>
        <dbReference type="ChEBI" id="CHEBI:57540"/>
    </ligand>
</feature>
<dbReference type="InterPro" id="IPR028357">
    <property type="entry name" value="UDPglc_DH_bac"/>
</dbReference>
<feature type="domain" description="UDP-glucose/GDP-mannose dehydrogenase C-terminal" evidence="12">
    <location>
        <begin position="320"/>
        <end position="422"/>
    </location>
</feature>
<evidence type="ECO:0000259" key="12">
    <source>
        <dbReference type="SMART" id="SM00984"/>
    </source>
</evidence>
<evidence type="ECO:0000313" key="13">
    <source>
        <dbReference type="EMBL" id="QOV92145.1"/>
    </source>
</evidence>
<dbReference type="InterPro" id="IPR014026">
    <property type="entry name" value="UDP-Glc/GDP-Man_DH_dimer"/>
</dbReference>
<dbReference type="Gene3D" id="3.40.50.720">
    <property type="entry name" value="NAD(P)-binding Rossmann-like Domain"/>
    <property type="match status" value="2"/>
</dbReference>
<dbReference type="GO" id="GO:0000271">
    <property type="term" value="P:polysaccharide biosynthetic process"/>
    <property type="evidence" value="ECO:0007669"/>
    <property type="project" value="InterPro"/>
</dbReference>
<feature type="binding site" evidence="11">
    <location>
        <position position="158"/>
    </location>
    <ligand>
        <name>NAD(+)</name>
        <dbReference type="ChEBI" id="CHEBI:57540"/>
    </ligand>
</feature>
<dbReference type="RefSeq" id="WP_206295475.1">
    <property type="nucleotide sequence ID" value="NZ_CP063458.1"/>
</dbReference>
<dbReference type="Proteomes" id="UP000593765">
    <property type="component" value="Chromosome"/>
</dbReference>
<feature type="binding site" evidence="10">
    <location>
        <begin position="155"/>
        <end position="158"/>
    </location>
    <ligand>
        <name>substrate</name>
    </ligand>
</feature>
<feature type="binding site" evidence="11">
    <location>
        <position position="35"/>
    </location>
    <ligand>
        <name>NAD(+)</name>
        <dbReference type="ChEBI" id="CHEBI:57540"/>
    </ligand>
</feature>
<dbReference type="Gene3D" id="1.20.5.100">
    <property type="entry name" value="Cytochrome c1, transmembrane anchor, C-terminal"/>
    <property type="match status" value="1"/>
</dbReference>
<dbReference type="InterPro" id="IPR001732">
    <property type="entry name" value="UDP-Glc/GDP-Man_DH_N"/>
</dbReference>
<dbReference type="Pfam" id="PF00984">
    <property type="entry name" value="UDPG_MGDP_dh"/>
    <property type="match status" value="1"/>
</dbReference>
<keyword evidence="6 8" id="KW-0520">NAD</keyword>
<evidence type="ECO:0000256" key="11">
    <source>
        <dbReference type="PIRSR" id="PIRSR500134-3"/>
    </source>
</evidence>
<feature type="binding site" evidence="10">
    <location>
        <position position="210"/>
    </location>
    <ligand>
        <name>substrate</name>
    </ligand>
</feature>
<evidence type="ECO:0000256" key="8">
    <source>
        <dbReference type="PIRNR" id="PIRNR000124"/>
    </source>
</evidence>
<dbReference type="PANTHER" id="PTHR43750:SF3">
    <property type="entry name" value="UDP-GLUCOSE 6-DEHYDROGENASE TUAD"/>
    <property type="match status" value="1"/>
</dbReference>
<dbReference type="SUPFAM" id="SSF52413">
    <property type="entry name" value="UDP-glucose/GDP-mannose dehydrogenase C-terminal domain"/>
    <property type="match status" value="1"/>
</dbReference>
<dbReference type="GO" id="GO:0003979">
    <property type="term" value="F:UDP-glucose 6-dehydrogenase activity"/>
    <property type="evidence" value="ECO:0007669"/>
    <property type="project" value="UniProtKB-EC"/>
</dbReference>
<sequence length="450" mass="49769">MDVAIIGCGYVGLVTGTCLAAIGHTVKGVEKDPRKLKTLQDGHCPIFEPGLQELLNENYASGQIQFTGNVKDAVRDAEVVFLCVGTPPKPDGTVDMSFLEGAGKEVCDALAEMNSEYLVTIVVKSTVPAGTNRKLYNFLREQTKAHVQVVSNPEFLKEGTAVQDCMNPDRIVIGGESPEAFRMMRRLYDPLIKREDNFMTMNWESAELTKYAANSMLAARISFMNEMTILCEFYGADVEDIRKGIGSDNRIGPAFLRAGCGYGGSCFPKDVAAMEHISKAAGYENLFTNAIQTVNKNQKKRFVDKIEAKLGRPIAGATIAVWGLAFKADTDDIRESAALDVIQYLLDKGATVRAHDYKGMEHMKQVFKDQVEWCTDPVTAAAGADAVALTTDWPQYTTLPFRKIAATMNQPMIFDGRNCLHRDVMRENGFQYFPMGRPPVENKLRLKNKV</sequence>
<dbReference type="SUPFAM" id="SSF48179">
    <property type="entry name" value="6-phosphogluconate dehydrogenase C-terminal domain-like"/>
    <property type="match status" value="1"/>
</dbReference>